<evidence type="ECO:0008006" key="4">
    <source>
        <dbReference type="Google" id="ProtNLM"/>
    </source>
</evidence>
<evidence type="ECO:0000313" key="2">
    <source>
        <dbReference type="EMBL" id="KAH6865356.1"/>
    </source>
</evidence>
<sequence length="66" mass="7318">MVYLQEAIPTTSDAVATTAQNLQAMLHGDLQVAIQRFQDVVDLTPDDDPDRAGRLQDLGIGHHDRY</sequence>
<proteinExistence type="predicted"/>
<feature type="region of interest" description="Disordered" evidence="1">
    <location>
        <begin position="44"/>
        <end position="66"/>
    </location>
</feature>
<accession>A0A9P8VQ30</accession>
<dbReference type="Proteomes" id="UP000777438">
    <property type="component" value="Unassembled WGS sequence"/>
</dbReference>
<protein>
    <recommendedName>
        <fullName evidence="4">Tetratricopeptide repeat protein</fullName>
    </recommendedName>
</protein>
<evidence type="ECO:0000256" key="1">
    <source>
        <dbReference type="SAM" id="MobiDB-lite"/>
    </source>
</evidence>
<dbReference type="AlphaFoldDB" id="A0A9P8VQ30"/>
<reference evidence="2 3" key="1">
    <citation type="journal article" date="2021" name="Nat. Commun.">
        <title>Genetic determinants of endophytism in the Arabidopsis root mycobiome.</title>
        <authorList>
            <person name="Mesny F."/>
            <person name="Miyauchi S."/>
            <person name="Thiergart T."/>
            <person name="Pickel B."/>
            <person name="Atanasova L."/>
            <person name="Karlsson M."/>
            <person name="Huettel B."/>
            <person name="Barry K.W."/>
            <person name="Haridas S."/>
            <person name="Chen C."/>
            <person name="Bauer D."/>
            <person name="Andreopoulos W."/>
            <person name="Pangilinan J."/>
            <person name="LaButti K."/>
            <person name="Riley R."/>
            <person name="Lipzen A."/>
            <person name="Clum A."/>
            <person name="Drula E."/>
            <person name="Henrissat B."/>
            <person name="Kohler A."/>
            <person name="Grigoriev I.V."/>
            <person name="Martin F.M."/>
            <person name="Hacquard S."/>
        </authorList>
    </citation>
    <scope>NUCLEOTIDE SEQUENCE [LARGE SCALE GENOMIC DNA]</scope>
    <source>
        <strain evidence="2 3">MPI-CAGE-CH-0241</strain>
    </source>
</reference>
<name>A0A9P8VQ30_9HYPO</name>
<gene>
    <name evidence="2" type="ORF">B0T10DRAFT_569795</name>
</gene>
<dbReference type="EMBL" id="JAGPYM010000207">
    <property type="protein sequence ID" value="KAH6865356.1"/>
    <property type="molecule type" value="Genomic_DNA"/>
</dbReference>
<feature type="compositionally biased region" description="Basic and acidic residues" evidence="1">
    <location>
        <begin position="50"/>
        <end position="66"/>
    </location>
</feature>
<keyword evidence="3" id="KW-1185">Reference proteome</keyword>
<organism evidence="2 3">
    <name type="scientific">Thelonectria olida</name>
    <dbReference type="NCBI Taxonomy" id="1576542"/>
    <lineage>
        <taxon>Eukaryota</taxon>
        <taxon>Fungi</taxon>
        <taxon>Dikarya</taxon>
        <taxon>Ascomycota</taxon>
        <taxon>Pezizomycotina</taxon>
        <taxon>Sordariomycetes</taxon>
        <taxon>Hypocreomycetidae</taxon>
        <taxon>Hypocreales</taxon>
        <taxon>Nectriaceae</taxon>
        <taxon>Thelonectria</taxon>
    </lineage>
</organism>
<comment type="caution">
    <text evidence="2">The sequence shown here is derived from an EMBL/GenBank/DDBJ whole genome shotgun (WGS) entry which is preliminary data.</text>
</comment>
<evidence type="ECO:0000313" key="3">
    <source>
        <dbReference type="Proteomes" id="UP000777438"/>
    </source>
</evidence>